<feature type="signal peptide" evidence="1">
    <location>
        <begin position="1"/>
        <end position="18"/>
    </location>
</feature>
<evidence type="ECO:0000313" key="3">
    <source>
        <dbReference type="Proteomes" id="UP001165296"/>
    </source>
</evidence>
<dbReference type="RefSeq" id="WP_226176111.1">
    <property type="nucleotide sequence ID" value="NZ_JAJADR010000003.1"/>
</dbReference>
<evidence type="ECO:0000256" key="1">
    <source>
        <dbReference type="SAM" id="SignalP"/>
    </source>
</evidence>
<name>A0ABS8ARB1_9BACT</name>
<sequence length="160" mass="17818">MKSTLLFLIAALSLGACQKSTVDPAIAPQDFGIDFSRDFALHYQQQASLPTATSPELTVRLDEVKYSYCPEAVTCVVGSMAWPVLTITDAQGHKQQLSLPHHGPRPYSAAWLDTTSVRANGRRYLLTYTLWEIERTLDKQEMPVKQDFALWFTVAAAANK</sequence>
<keyword evidence="1" id="KW-0732">Signal</keyword>
<comment type="caution">
    <text evidence="2">The sequence shown here is derived from an EMBL/GenBank/DDBJ whole genome shotgun (WGS) entry which is preliminary data.</text>
</comment>
<proteinExistence type="predicted"/>
<evidence type="ECO:0000313" key="2">
    <source>
        <dbReference type="EMBL" id="MCB2408765.1"/>
    </source>
</evidence>
<organism evidence="2 3">
    <name type="scientific">Hymenobacter lucidus</name>
    <dbReference type="NCBI Taxonomy" id="2880930"/>
    <lineage>
        <taxon>Bacteria</taxon>
        <taxon>Pseudomonadati</taxon>
        <taxon>Bacteroidota</taxon>
        <taxon>Cytophagia</taxon>
        <taxon>Cytophagales</taxon>
        <taxon>Hymenobacteraceae</taxon>
        <taxon>Hymenobacter</taxon>
    </lineage>
</organism>
<dbReference type="Proteomes" id="UP001165296">
    <property type="component" value="Unassembled WGS sequence"/>
</dbReference>
<accession>A0ABS8ARB1</accession>
<dbReference type="EMBL" id="JAJADR010000003">
    <property type="protein sequence ID" value="MCB2408765.1"/>
    <property type="molecule type" value="Genomic_DNA"/>
</dbReference>
<evidence type="ECO:0008006" key="4">
    <source>
        <dbReference type="Google" id="ProtNLM"/>
    </source>
</evidence>
<keyword evidence="3" id="KW-1185">Reference proteome</keyword>
<dbReference type="PROSITE" id="PS51257">
    <property type="entry name" value="PROKAR_LIPOPROTEIN"/>
    <property type="match status" value="1"/>
</dbReference>
<reference evidence="2" key="1">
    <citation type="submission" date="2021-10" db="EMBL/GenBank/DDBJ databases">
        <authorList>
            <person name="Dean J.D."/>
            <person name="Kim M.K."/>
            <person name="Newey C.N."/>
            <person name="Stoker T.S."/>
            <person name="Thompson D.W."/>
            <person name="Grose J.H."/>
        </authorList>
    </citation>
    <scope>NUCLEOTIDE SEQUENCE</scope>
    <source>
        <strain evidence="2">BT178</strain>
    </source>
</reference>
<feature type="chain" id="PRO_5047528036" description="Lipoprotein" evidence="1">
    <location>
        <begin position="19"/>
        <end position="160"/>
    </location>
</feature>
<gene>
    <name evidence="2" type="ORF">LGH74_12320</name>
</gene>
<protein>
    <recommendedName>
        <fullName evidence="4">Lipoprotein</fullName>
    </recommendedName>
</protein>